<dbReference type="SUPFAM" id="SSF48239">
    <property type="entry name" value="Terpenoid cyclases/Protein prenyltransferases"/>
    <property type="match status" value="1"/>
</dbReference>
<proteinExistence type="predicted"/>
<name>A0A382E4T9_9ZZZZ</name>
<accession>A0A382E4T9</accession>
<reference evidence="1" key="1">
    <citation type="submission" date="2018-05" db="EMBL/GenBank/DDBJ databases">
        <authorList>
            <person name="Lanie J.A."/>
            <person name="Ng W.-L."/>
            <person name="Kazmierczak K.M."/>
            <person name="Andrzejewski T.M."/>
            <person name="Davidsen T.M."/>
            <person name="Wayne K.J."/>
            <person name="Tettelin H."/>
            <person name="Glass J.I."/>
            <person name="Rusch D."/>
            <person name="Podicherti R."/>
            <person name="Tsui H.-C.T."/>
            <person name="Winkler M.E."/>
        </authorList>
    </citation>
    <scope>NUCLEOTIDE SEQUENCE</scope>
</reference>
<sequence length="302" mass="34862">MSKIDQWSLLCGEQDMEILEHVLRCILHFGNTNEYADDFAACVKVQNADGGWSKMSHTDKTSIWITTFVALKLCRGNLILKNPKIEESVQRTLAYILSNQEEDGHWSDAEWSHLDTTCSVTVFLTVYQVTHDQKDDARLNKARKRGYDFIINWQRDAGLWKDDVFHPAGIETTAHLMQYTLIPAYFMDGIEYAQTICLEAADGMIDEQAENGSWDGENMDHTMDACRNLILVADTFDQKEKYSPVIQKGIRWLMDEKNEQGWGDFKEEPSNVERTADGLDTLLKYRRFCSNEPMSHFWAYSK</sequence>
<protein>
    <submittedName>
        <fullName evidence="1">Uncharacterized protein</fullName>
    </submittedName>
</protein>
<gene>
    <name evidence="1" type="ORF">METZ01_LOCUS198283</name>
</gene>
<dbReference type="Gene3D" id="1.50.10.20">
    <property type="match status" value="2"/>
</dbReference>
<dbReference type="AlphaFoldDB" id="A0A382E4T9"/>
<organism evidence="1">
    <name type="scientific">marine metagenome</name>
    <dbReference type="NCBI Taxonomy" id="408172"/>
    <lineage>
        <taxon>unclassified sequences</taxon>
        <taxon>metagenomes</taxon>
        <taxon>ecological metagenomes</taxon>
    </lineage>
</organism>
<dbReference type="CDD" id="cd00688">
    <property type="entry name" value="ISOPREN_C2_like"/>
    <property type="match status" value="1"/>
</dbReference>
<dbReference type="InterPro" id="IPR008930">
    <property type="entry name" value="Terpenoid_cyclase/PrenylTrfase"/>
</dbReference>
<dbReference type="EMBL" id="UINC01042591">
    <property type="protein sequence ID" value="SVB45429.1"/>
    <property type="molecule type" value="Genomic_DNA"/>
</dbReference>
<evidence type="ECO:0000313" key="1">
    <source>
        <dbReference type="EMBL" id="SVB45429.1"/>
    </source>
</evidence>